<organism evidence="1 2">
    <name type="scientific">Mycena albidolilacea</name>
    <dbReference type="NCBI Taxonomy" id="1033008"/>
    <lineage>
        <taxon>Eukaryota</taxon>
        <taxon>Fungi</taxon>
        <taxon>Dikarya</taxon>
        <taxon>Basidiomycota</taxon>
        <taxon>Agaricomycotina</taxon>
        <taxon>Agaricomycetes</taxon>
        <taxon>Agaricomycetidae</taxon>
        <taxon>Agaricales</taxon>
        <taxon>Marasmiineae</taxon>
        <taxon>Mycenaceae</taxon>
        <taxon>Mycena</taxon>
    </lineage>
</organism>
<keyword evidence="2" id="KW-1185">Reference proteome</keyword>
<gene>
    <name evidence="1" type="ORF">DFH08DRAFT_796862</name>
</gene>
<reference evidence="1" key="1">
    <citation type="submission" date="2023-03" db="EMBL/GenBank/DDBJ databases">
        <title>Massive genome expansion in bonnet fungi (Mycena s.s.) driven by repeated elements and novel gene families across ecological guilds.</title>
        <authorList>
            <consortium name="Lawrence Berkeley National Laboratory"/>
            <person name="Harder C.B."/>
            <person name="Miyauchi S."/>
            <person name="Viragh M."/>
            <person name="Kuo A."/>
            <person name="Thoen E."/>
            <person name="Andreopoulos B."/>
            <person name="Lu D."/>
            <person name="Skrede I."/>
            <person name="Drula E."/>
            <person name="Henrissat B."/>
            <person name="Morin E."/>
            <person name="Kohler A."/>
            <person name="Barry K."/>
            <person name="LaButti K."/>
            <person name="Morin E."/>
            <person name="Salamov A."/>
            <person name="Lipzen A."/>
            <person name="Mereny Z."/>
            <person name="Hegedus B."/>
            <person name="Baldrian P."/>
            <person name="Stursova M."/>
            <person name="Weitz H."/>
            <person name="Taylor A."/>
            <person name="Grigoriev I.V."/>
            <person name="Nagy L.G."/>
            <person name="Martin F."/>
            <person name="Kauserud H."/>
        </authorList>
    </citation>
    <scope>NUCLEOTIDE SEQUENCE</scope>
    <source>
        <strain evidence="1">CBHHK002</strain>
    </source>
</reference>
<dbReference type="Proteomes" id="UP001218218">
    <property type="component" value="Unassembled WGS sequence"/>
</dbReference>
<dbReference type="SUPFAM" id="SSF81383">
    <property type="entry name" value="F-box domain"/>
    <property type="match status" value="1"/>
</dbReference>
<dbReference type="InterPro" id="IPR032675">
    <property type="entry name" value="LRR_dom_sf"/>
</dbReference>
<evidence type="ECO:0000313" key="2">
    <source>
        <dbReference type="Proteomes" id="UP001218218"/>
    </source>
</evidence>
<dbReference type="AlphaFoldDB" id="A0AAD7AWM2"/>
<dbReference type="EMBL" id="JARIHO010000001">
    <property type="protein sequence ID" value="KAJ7369063.1"/>
    <property type="molecule type" value="Genomic_DNA"/>
</dbReference>
<dbReference type="InterPro" id="IPR036047">
    <property type="entry name" value="F-box-like_dom_sf"/>
</dbReference>
<name>A0AAD7AWM2_9AGAR</name>
<evidence type="ECO:0008006" key="3">
    <source>
        <dbReference type="Google" id="ProtNLM"/>
    </source>
</evidence>
<accession>A0AAD7AWM2</accession>
<dbReference type="Gene3D" id="3.80.10.10">
    <property type="entry name" value="Ribonuclease Inhibitor"/>
    <property type="match status" value="1"/>
</dbReference>
<protein>
    <recommendedName>
        <fullName evidence="3">F-box domain-containing protein</fullName>
    </recommendedName>
</protein>
<evidence type="ECO:0000313" key="1">
    <source>
        <dbReference type="EMBL" id="KAJ7369063.1"/>
    </source>
</evidence>
<comment type="caution">
    <text evidence="1">The sequence shown here is derived from an EMBL/GenBank/DDBJ whole genome shotgun (WGS) entry which is preliminary data.</text>
</comment>
<proteinExistence type="predicted"/>
<sequence>MLVRRAATLPVEIWAACLGLCTLRQLRRVSLVCGLFRSLVLPRLFWEQTLSVAALGWGLDKDNWMDRVRHLHRTAVRLDRLAESPFPSFVHTWTVTFSRGLMSLRNFHPEIQNIHLFDTLNARVLQTFVITLKNYRNLSSLHIDLATIDPPFRKALESLPKLKELRLRNCHIDAAEGFLTIETLEWTHCSADEPVQLVSRNNLSTLNVSGADISLLIAGFGSDALINLVGLSVHGTRDVEVLVRFLRQCPHLQSLALESSTGPLPSTTIPLLRNLTGPPAVFQLLTPGRPVSNIVISGPPSRDSLMLLCTDISQATVPLQSLTWPFLAQEYEYLEAVESFGSSTPSPILQFLAAISSLFPELAELSFKFPAPIDFRCGNAHMCFPDSTMDTPVDRRTLELNDDEAFIHRSPGYEISDAEVAYVSPTPVVVQERISPKKMIPDQERSVPKSFVCTLQAVLDLSIDDLLLLPRNIEIFRAEEVDYELPLTLQHKVLAALTPLYAHLREVQLDSRGTSWTRTGNLWARDVAGRQEVVKIVLNEKSIE</sequence>
<dbReference type="SUPFAM" id="SSF52047">
    <property type="entry name" value="RNI-like"/>
    <property type="match status" value="1"/>
</dbReference>